<dbReference type="AlphaFoldDB" id="A0A8I0GAX8"/>
<dbReference type="Pfam" id="PF13845">
    <property type="entry name" value="Septum_form"/>
    <property type="match status" value="1"/>
</dbReference>
<dbReference type="EMBL" id="JACRUO010000001">
    <property type="protein sequence ID" value="MBD3689443.1"/>
    <property type="molecule type" value="Genomic_DNA"/>
</dbReference>
<keyword evidence="3" id="KW-1185">Reference proteome</keyword>
<comment type="caution">
    <text evidence="2">The sequence shown here is derived from an EMBL/GenBank/DDBJ whole genome shotgun (WGS) entry which is preliminary data.</text>
</comment>
<proteinExistence type="predicted"/>
<feature type="domain" description="Septum formation-related" evidence="1">
    <location>
        <begin position="33"/>
        <end position="150"/>
    </location>
</feature>
<dbReference type="Proteomes" id="UP000627538">
    <property type="component" value="Unassembled WGS sequence"/>
</dbReference>
<reference evidence="2 3" key="1">
    <citation type="submission" date="2020-08" db="EMBL/GenBank/DDBJ databases">
        <title>Winkia gen. nov., sp. nov., isolated from faeces of the Anser albifrons in China.</title>
        <authorList>
            <person name="Liu Q."/>
        </authorList>
    </citation>
    <scope>NUCLEOTIDE SEQUENCE [LARGE SCALE GENOMIC DNA]</scope>
    <source>
        <strain evidence="2 3">C62</strain>
    </source>
</reference>
<evidence type="ECO:0000259" key="1">
    <source>
        <dbReference type="Pfam" id="PF13845"/>
    </source>
</evidence>
<evidence type="ECO:0000313" key="3">
    <source>
        <dbReference type="Proteomes" id="UP000627538"/>
    </source>
</evidence>
<organism evidence="2 3">
    <name type="scientific">Nanchangia anserum</name>
    <dbReference type="NCBI Taxonomy" id="2692125"/>
    <lineage>
        <taxon>Bacteria</taxon>
        <taxon>Bacillati</taxon>
        <taxon>Actinomycetota</taxon>
        <taxon>Actinomycetes</taxon>
        <taxon>Actinomycetales</taxon>
        <taxon>Actinomycetaceae</taxon>
        <taxon>Nanchangia</taxon>
    </lineage>
</organism>
<gene>
    <name evidence="2" type="ORF">H8R10_04255</name>
</gene>
<name>A0A8I0GAX8_9ACTO</name>
<dbReference type="InterPro" id="IPR026004">
    <property type="entry name" value="Septum_form"/>
</dbReference>
<dbReference type="PROSITE" id="PS51257">
    <property type="entry name" value="PROKAR_LIPOPROTEIN"/>
    <property type="match status" value="1"/>
</dbReference>
<evidence type="ECO:0000313" key="2">
    <source>
        <dbReference type="EMBL" id="MBD3689443.1"/>
    </source>
</evidence>
<accession>A0A8I0GAX8</accession>
<protein>
    <submittedName>
        <fullName evidence="2">Septum formation family protein</fullName>
    </submittedName>
</protein>
<dbReference type="RefSeq" id="WP_191071489.1">
    <property type="nucleotide sequence ID" value="NZ_CP060506.1"/>
</dbReference>
<sequence>MSTPRRILAALACAVVGGGVLTGCSSATYTLKAGDCFTASDDILTGSADIADVDTVSCTRSHNSEVVGSHVVTDSSFPGTETLVTRAQTLCQKDFLDYVGIDYTKSAYDLYPLIPTKDTWTASSARSITCVALALPPIDHSLKGQGEAAATRATR</sequence>